<keyword evidence="3" id="KW-1185">Reference proteome</keyword>
<evidence type="ECO:0000256" key="1">
    <source>
        <dbReference type="SAM" id="Phobius"/>
    </source>
</evidence>
<evidence type="ECO:0000313" key="3">
    <source>
        <dbReference type="Proteomes" id="UP001218638"/>
    </source>
</evidence>
<keyword evidence="1" id="KW-0812">Transmembrane</keyword>
<feature type="transmembrane region" description="Helical" evidence="1">
    <location>
        <begin position="27"/>
        <end position="46"/>
    </location>
</feature>
<name>A0AAE9ZTT9_9BACT</name>
<accession>A0AAE9ZTT9</accession>
<keyword evidence="1" id="KW-0472">Membrane</keyword>
<dbReference type="AlphaFoldDB" id="A0AAE9ZTT9"/>
<dbReference type="RefSeq" id="WP_330928061.1">
    <property type="nucleotide sequence ID" value="NZ_CP119075.1"/>
</dbReference>
<sequence>MNQSFEHRAEQTLLRAVRKRRKQRNRIRASLAVASCGTVTALAFWVGRSSDSIRPLEATPLATITDSPFHGKAYHEVTTSSRTYTTVRTTAESSLIVVHTGDVARPIAINERDLFALLPNASIRISNDDQQDLILPH</sequence>
<protein>
    <submittedName>
        <fullName evidence="2">Uncharacterized protein</fullName>
    </submittedName>
</protein>
<evidence type="ECO:0000313" key="2">
    <source>
        <dbReference type="EMBL" id="WED64156.1"/>
    </source>
</evidence>
<dbReference type="KEGG" id="slom:PXH66_17600"/>
<keyword evidence="1" id="KW-1133">Transmembrane helix</keyword>
<organism evidence="2 3">
    <name type="scientific">Synoicihabitans lomoniglobus</name>
    <dbReference type="NCBI Taxonomy" id="2909285"/>
    <lineage>
        <taxon>Bacteria</taxon>
        <taxon>Pseudomonadati</taxon>
        <taxon>Verrucomicrobiota</taxon>
        <taxon>Opitutia</taxon>
        <taxon>Opitutales</taxon>
        <taxon>Opitutaceae</taxon>
        <taxon>Synoicihabitans</taxon>
    </lineage>
</organism>
<proteinExistence type="predicted"/>
<reference evidence="2" key="1">
    <citation type="submission" date="2023-03" db="EMBL/GenBank/DDBJ databases">
        <title>Lomoglobus Profundus gen. nov., sp. nov., a novel member of the phylum Verrucomicrobia, isolated from deep-marine sediment of South China Sea.</title>
        <authorList>
            <person name="Ahmad T."/>
            <person name="Ishaq S.E."/>
            <person name="Wang F."/>
        </authorList>
    </citation>
    <scope>NUCLEOTIDE SEQUENCE</scope>
    <source>
        <strain evidence="2">LMO-M01</strain>
    </source>
</reference>
<dbReference type="Proteomes" id="UP001218638">
    <property type="component" value="Chromosome"/>
</dbReference>
<dbReference type="EMBL" id="CP119075">
    <property type="protein sequence ID" value="WED64156.1"/>
    <property type="molecule type" value="Genomic_DNA"/>
</dbReference>
<gene>
    <name evidence="2" type="ORF">PXH66_17600</name>
</gene>